<dbReference type="AlphaFoldDB" id="G0V728"/>
<feature type="compositionally biased region" description="Polar residues" evidence="1">
    <location>
        <begin position="340"/>
        <end position="357"/>
    </location>
</feature>
<evidence type="ECO:0000256" key="1">
    <source>
        <dbReference type="SAM" id="MobiDB-lite"/>
    </source>
</evidence>
<feature type="compositionally biased region" description="Polar residues" evidence="1">
    <location>
        <begin position="374"/>
        <end position="383"/>
    </location>
</feature>
<dbReference type="OrthoDB" id="4081733at2759"/>
<dbReference type="OMA" id="GIQTWIN"/>
<dbReference type="InParanoid" id="G0V728"/>
<dbReference type="STRING" id="1064592.G0V728"/>
<dbReference type="EMBL" id="HE576752">
    <property type="protein sequence ID" value="CCC67276.1"/>
    <property type="molecule type" value="Genomic_DNA"/>
</dbReference>
<feature type="compositionally biased region" description="Polar residues" evidence="1">
    <location>
        <begin position="497"/>
        <end position="511"/>
    </location>
</feature>
<dbReference type="InterPro" id="IPR026248">
    <property type="entry name" value="Fyv8"/>
</dbReference>
<dbReference type="FunCoup" id="G0V728">
    <property type="interactions" value="135"/>
</dbReference>
<feature type="compositionally biased region" description="Basic and acidic residues" evidence="1">
    <location>
        <begin position="177"/>
        <end position="186"/>
    </location>
</feature>
<feature type="compositionally biased region" description="Basic and acidic residues" evidence="1">
    <location>
        <begin position="67"/>
        <end position="77"/>
    </location>
</feature>
<name>G0V728_NAUCA</name>
<feature type="compositionally biased region" description="Acidic residues" evidence="1">
    <location>
        <begin position="325"/>
        <end position="338"/>
    </location>
</feature>
<feature type="region of interest" description="Disordered" evidence="1">
    <location>
        <begin position="1"/>
        <end position="278"/>
    </location>
</feature>
<feature type="compositionally biased region" description="Basic and acidic residues" evidence="1">
    <location>
        <begin position="459"/>
        <end position="493"/>
    </location>
</feature>
<dbReference type="PRINTS" id="PR02076">
    <property type="entry name" value="PROTEINFYV8"/>
</dbReference>
<dbReference type="HOGENOM" id="CLU_009686_0_0_1"/>
<protein>
    <recommendedName>
        <fullName evidence="4">Protein FYV8</fullName>
    </recommendedName>
</protein>
<dbReference type="GeneID" id="96900755"/>
<feature type="compositionally biased region" description="Polar residues" evidence="1">
    <location>
        <begin position="153"/>
        <end position="176"/>
    </location>
</feature>
<dbReference type="RefSeq" id="XP_003673657.1">
    <property type="nucleotide sequence ID" value="XM_003673609.1"/>
</dbReference>
<feature type="compositionally biased region" description="Polar residues" evidence="1">
    <location>
        <begin position="293"/>
        <end position="306"/>
    </location>
</feature>
<sequence>MSSENVGRKKSHRWASASQATYDGADWNSSDSDEDHAISNEEAQPNVTKLPSLPKLNYTSNEEEEEGKLTDNAEENGKLPNSEEEERPTLHITTEDETDRSSSNNESKSSLNRTRRNSPMRGVNTDLDNLMLQISKEMTPKLENEPVFPPRDSPTSASREGSTPFYNASSVIQQPNDAREGEREVNENDNDDDDDDDYELSKNGYFSDYMREGSDHEPEDNTPSHSHTESDVLDSPVAEEMQTEPQASTEEQEPDHNRVATNERVINEHLASNNNEVISKPSVFELENASAPIPQSITLRHTSKTNLIHPEQETSNFDEEKNKEDDYEETDETDDDFDTLSYTESIKYPNSATYSKFNHTDEPLPISDDDFKFSTKNRQSILQSSSEEEGEENDDHSLQNSSDMESFKVSESGYFEKLLEEDEMNPSTDQESHHEELDKEENNSEGTEDDILSIPASIESDKVEENPEGINKEADETSEKEKDRESENSKSGDDQETTITEGDSSRDSINLGSWKPDTDAIRSGFVQDTNKRAPPGFVYDENGKLVDLTPSSMKPRVVSTYSEMESTWAAFPSNGNPENNEDLETIKDTKTLYDNNTIFNVPGIMTNNENLPPLPKNVNIEQGSLPVARTLTAGSEVDKKSIKSIHSEGPSVHKPDSYEMAKLSDQDPLPELDLNELISSKASHLSKIEQLQAYSQSLADYDSGIQTWINYTLKSSSKADRDYLFDEYKKNEHVREAYANAEDLSRKNTVINTVASVNQNVSHLRKKVFSHSMKPRGLLSTIGKKIIERET</sequence>
<gene>
    <name evidence="2" type="primary">NCAS0A07180</name>
    <name evidence="2" type="ordered locus">NCAS_0A07180</name>
</gene>
<proteinExistence type="predicted"/>
<evidence type="ECO:0000313" key="3">
    <source>
        <dbReference type="Proteomes" id="UP000001640"/>
    </source>
</evidence>
<accession>G0V728</accession>
<keyword evidence="3" id="KW-1185">Reference proteome</keyword>
<dbReference type="eggNOG" id="ENOG502QPM9">
    <property type="taxonomic scope" value="Eukaryota"/>
</dbReference>
<reference evidence="2 3" key="1">
    <citation type="journal article" date="2011" name="Proc. Natl. Acad. Sci. U.S.A.">
        <title>Evolutionary erosion of yeast sex chromosomes by mating-type switching accidents.</title>
        <authorList>
            <person name="Gordon J.L."/>
            <person name="Armisen D."/>
            <person name="Proux-Wera E."/>
            <person name="Oheigeartaigh S.S."/>
            <person name="Byrne K.P."/>
            <person name="Wolfe K.H."/>
        </authorList>
    </citation>
    <scope>NUCLEOTIDE SEQUENCE [LARGE SCALE GENOMIC DNA]</scope>
    <source>
        <strain evidence="3">ATCC 76901 / BCRC 22586 / CBS 4309 / NBRC 1992 / NRRL Y-12630</strain>
    </source>
</reference>
<organism evidence="2 3">
    <name type="scientific">Naumovozyma castellii</name>
    <name type="common">Yeast</name>
    <name type="synonym">Saccharomyces castellii</name>
    <dbReference type="NCBI Taxonomy" id="27288"/>
    <lineage>
        <taxon>Eukaryota</taxon>
        <taxon>Fungi</taxon>
        <taxon>Dikarya</taxon>
        <taxon>Ascomycota</taxon>
        <taxon>Saccharomycotina</taxon>
        <taxon>Saccharomycetes</taxon>
        <taxon>Saccharomycetales</taxon>
        <taxon>Saccharomycetaceae</taxon>
        <taxon>Naumovozyma</taxon>
    </lineage>
</organism>
<feature type="compositionally biased region" description="Low complexity" evidence="1">
    <location>
        <begin position="101"/>
        <end position="112"/>
    </location>
</feature>
<evidence type="ECO:0000313" key="2">
    <source>
        <dbReference type="EMBL" id="CCC67276.1"/>
    </source>
</evidence>
<dbReference type="KEGG" id="ncs:NCAS_0A07180"/>
<feature type="compositionally biased region" description="Acidic residues" evidence="1">
    <location>
        <begin position="187"/>
        <end position="198"/>
    </location>
</feature>
<reference key="2">
    <citation type="submission" date="2011-08" db="EMBL/GenBank/DDBJ databases">
        <title>Genome sequence of Naumovozyma castellii.</title>
        <authorList>
            <person name="Gordon J.L."/>
            <person name="Armisen D."/>
            <person name="Proux-Wera E."/>
            <person name="OhEigeartaigh S.S."/>
            <person name="Byrne K.P."/>
            <person name="Wolfe K.H."/>
        </authorList>
    </citation>
    <scope>NUCLEOTIDE SEQUENCE</scope>
    <source>
        <strain>Type strain:CBS 4309</strain>
    </source>
</reference>
<feature type="compositionally biased region" description="Basic and acidic residues" evidence="1">
    <location>
        <begin position="430"/>
        <end position="442"/>
    </location>
</feature>
<dbReference type="Proteomes" id="UP000001640">
    <property type="component" value="Chromosome 1"/>
</dbReference>
<evidence type="ECO:0008006" key="4">
    <source>
        <dbReference type="Google" id="ProtNLM"/>
    </source>
</evidence>
<feature type="region of interest" description="Disordered" evidence="1">
    <location>
        <begin position="293"/>
        <end position="541"/>
    </location>
</feature>